<dbReference type="InterPro" id="IPR035897">
    <property type="entry name" value="Toll_tir_struct_dom_sf"/>
</dbReference>
<sequence length="116" mass="13427">MFKCVEKKGQNILPIFYGVKPSQEKKLRRFWMDMLRHKVPQETCQRLLESVNWVWSIGGFVSENIGNGDKGELVEVVFQQVIKLMRTRSCRSWSIPIDSETNPATAKVAKEPLIVF</sequence>
<name>A0A059CEL5_EUCGR</name>
<proteinExistence type="predicted"/>
<dbReference type="Gramene" id="KCW76601">
    <property type="protein sequence ID" value="KCW76601"/>
    <property type="gene ID" value="EUGRSUZ_D00984"/>
</dbReference>
<gene>
    <name evidence="1" type="ORF">EUGRSUZ_D00984</name>
</gene>
<dbReference type="EMBL" id="KK198756">
    <property type="protein sequence ID" value="KCW76601.1"/>
    <property type="molecule type" value="Genomic_DNA"/>
</dbReference>
<organism evidence="1">
    <name type="scientific">Eucalyptus grandis</name>
    <name type="common">Flooded gum</name>
    <dbReference type="NCBI Taxonomy" id="71139"/>
    <lineage>
        <taxon>Eukaryota</taxon>
        <taxon>Viridiplantae</taxon>
        <taxon>Streptophyta</taxon>
        <taxon>Embryophyta</taxon>
        <taxon>Tracheophyta</taxon>
        <taxon>Spermatophyta</taxon>
        <taxon>Magnoliopsida</taxon>
        <taxon>eudicotyledons</taxon>
        <taxon>Gunneridae</taxon>
        <taxon>Pentapetalae</taxon>
        <taxon>rosids</taxon>
        <taxon>malvids</taxon>
        <taxon>Myrtales</taxon>
        <taxon>Myrtaceae</taxon>
        <taxon>Myrtoideae</taxon>
        <taxon>Eucalypteae</taxon>
        <taxon>Eucalyptus</taxon>
    </lineage>
</organism>
<protein>
    <recommendedName>
        <fullName evidence="2">TIR domain-containing protein</fullName>
    </recommendedName>
</protein>
<dbReference type="AlphaFoldDB" id="A0A059CEL5"/>
<evidence type="ECO:0000313" key="1">
    <source>
        <dbReference type="EMBL" id="KCW76601.1"/>
    </source>
</evidence>
<dbReference type="Gene3D" id="3.40.50.10140">
    <property type="entry name" value="Toll/interleukin-1 receptor homology (TIR) domain"/>
    <property type="match status" value="1"/>
</dbReference>
<accession>A0A059CEL5</accession>
<dbReference type="InParanoid" id="A0A059CEL5"/>
<evidence type="ECO:0008006" key="2">
    <source>
        <dbReference type="Google" id="ProtNLM"/>
    </source>
</evidence>
<reference evidence="1" key="1">
    <citation type="submission" date="2013-07" db="EMBL/GenBank/DDBJ databases">
        <title>The genome of Eucalyptus grandis.</title>
        <authorList>
            <person name="Schmutz J."/>
            <person name="Hayes R."/>
            <person name="Myburg A."/>
            <person name="Tuskan G."/>
            <person name="Grattapaglia D."/>
            <person name="Rokhsar D.S."/>
        </authorList>
    </citation>
    <scope>NUCLEOTIDE SEQUENCE</scope>
    <source>
        <tissue evidence="1">Leaf extractions</tissue>
    </source>
</reference>